<dbReference type="Proteomes" id="UP001243212">
    <property type="component" value="Unassembled WGS sequence"/>
</dbReference>
<dbReference type="InterPro" id="IPR020084">
    <property type="entry name" value="NUDIX_hydrolase_CS"/>
</dbReference>
<keyword evidence="3" id="KW-0479">Metal-binding</keyword>
<sequence>MAGSEFDRLESALEGENIGSRLPAPDMGMRKAAVLILLTNEPDPKIILTLRATHLRKHAGQISFPGGSRDGTETPEQTALREAREECGIDPEGVRLLGRLPASSLPVTSYAVTPVIGVWDSPEHLELLADPAEVAGIYRVPVSALANPENRGTWVWGELGHTEKQPANAGSSGPAFVYGDLVIWGFTAMLIDSLLELAGWQQPWDRGRTVAMPMKKWGSTSS</sequence>
<reference evidence="8 9" key="1">
    <citation type="submission" date="2023-07" db="EMBL/GenBank/DDBJ databases">
        <title>Sequencing the genomes of 1000 actinobacteria strains.</title>
        <authorList>
            <person name="Klenk H.-P."/>
        </authorList>
    </citation>
    <scope>NUCLEOTIDE SEQUENCE [LARGE SCALE GENOMIC DNA]</scope>
    <source>
        <strain evidence="8 9">DSM 17163</strain>
    </source>
</reference>
<comment type="cofactor">
    <cofactor evidence="1">
        <name>Mn(2+)</name>
        <dbReference type="ChEBI" id="CHEBI:29035"/>
    </cofactor>
</comment>
<dbReference type="InterPro" id="IPR045121">
    <property type="entry name" value="CoAse"/>
</dbReference>
<dbReference type="EMBL" id="JAUSQX010000001">
    <property type="protein sequence ID" value="MDP9806538.1"/>
    <property type="molecule type" value="Genomic_DNA"/>
</dbReference>
<dbReference type="PANTHER" id="PTHR12992">
    <property type="entry name" value="NUDIX HYDROLASE"/>
    <property type="match status" value="1"/>
</dbReference>
<accession>A0ABT9NI96</accession>
<evidence type="ECO:0000256" key="1">
    <source>
        <dbReference type="ARBA" id="ARBA00001936"/>
    </source>
</evidence>
<evidence type="ECO:0000256" key="5">
    <source>
        <dbReference type="ARBA" id="ARBA00022842"/>
    </source>
</evidence>
<protein>
    <submittedName>
        <fullName evidence="8">8-oxo-dGTP pyrophosphatase MutT (NUDIX family)</fullName>
    </submittedName>
</protein>
<proteinExistence type="predicted"/>
<dbReference type="PANTHER" id="PTHR12992:SF11">
    <property type="entry name" value="MITOCHONDRIAL COENZYME A DIPHOSPHATASE NUDT8"/>
    <property type="match status" value="1"/>
</dbReference>
<keyword evidence="5" id="KW-0460">Magnesium</keyword>
<keyword evidence="9" id="KW-1185">Reference proteome</keyword>
<evidence type="ECO:0000256" key="3">
    <source>
        <dbReference type="ARBA" id="ARBA00022723"/>
    </source>
</evidence>
<organism evidence="8 9">
    <name type="scientific">Trueperella bonasi</name>
    <dbReference type="NCBI Taxonomy" id="312286"/>
    <lineage>
        <taxon>Bacteria</taxon>
        <taxon>Bacillati</taxon>
        <taxon>Actinomycetota</taxon>
        <taxon>Actinomycetes</taxon>
        <taxon>Actinomycetales</taxon>
        <taxon>Actinomycetaceae</taxon>
        <taxon>Trueperella</taxon>
    </lineage>
</organism>
<dbReference type="CDD" id="cd03426">
    <property type="entry name" value="NUDIX_CoAse_Nudt7"/>
    <property type="match status" value="1"/>
</dbReference>
<evidence type="ECO:0000256" key="4">
    <source>
        <dbReference type="ARBA" id="ARBA00022801"/>
    </source>
</evidence>
<name>A0ABT9NI96_9ACTO</name>
<dbReference type="SUPFAM" id="SSF55811">
    <property type="entry name" value="Nudix"/>
    <property type="match status" value="1"/>
</dbReference>
<evidence type="ECO:0000313" key="9">
    <source>
        <dbReference type="Proteomes" id="UP001243212"/>
    </source>
</evidence>
<dbReference type="Pfam" id="PF00293">
    <property type="entry name" value="NUDIX"/>
    <property type="match status" value="1"/>
</dbReference>
<gene>
    <name evidence="8" type="ORF">J2S70_001120</name>
</gene>
<dbReference type="InterPro" id="IPR015797">
    <property type="entry name" value="NUDIX_hydrolase-like_dom_sf"/>
</dbReference>
<dbReference type="PROSITE" id="PS51462">
    <property type="entry name" value="NUDIX"/>
    <property type="match status" value="1"/>
</dbReference>
<dbReference type="Gene3D" id="3.90.79.10">
    <property type="entry name" value="Nucleoside Triphosphate Pyrophosphohydrolase"/>
    <property type="match status" value="1"/>
</dbReference>
<evidence type="ECO:0000256" key="2">
    <source>
        <dbReference type="ARBA" id="ARBA00001946"/>
    </source>
</evidence>
<feature type="domain" description="Nudix hydrolase" evidence="7">
    <location>
        <begin position="29"/>
        <end position="162"/>
    </location>
</feature>
<dbReference type="PROSITE" id="PS00893">
    <property type="entry name" value="NUDIX_BOX"/>
    <property type="match status" value="1"/>
</dbReference>
<evidence type="ECO:0000259" key="7">
    <source>
        <dbReference type="PROSITE" id="PS51462"/>
    </source>
</evidence>
<dbReference type="InterPro" id="IPR000086">
    <property type="entry name" value="NUDIX_hydrolase_dom"/>
</dbReference>
<dbReference type="RefSeq" id="WP_307682756.1">
    <property type="nucleotide sequence ID" value="NZ_JAUSQX010000001.1"/>
</dbReference>
<comment type="cofactor">
    <cofactor evidence="2">
        <name>Mg(2+)</name>
        <dbReference type="ChEBI" id="CHEBI:18420"/>
    </cofactor>
</comment>
<comment type="caution">
    <text evidence="8">The sequence shown here is derived from an EMBL/GenBank/DDBJ whole genome shotgun (WGS) entry which is preliminary data.</text>
</comment>
<keyword evidence="4" id="KW-0378">Hydrolase</keyword>
<evidence type="ECO:0000256" key="6">
    <source>
        <dbReference type="ARBA" id="ARBA00023211"/>
    </source>
</evidence>
<evidence type="ECO:0000313" key="8">
    <source>
        <dbReference type="EMBL" id="MDP9806538.1"/>
    </source>
</evidence>
<keyword evidence="6" id="KW-0464">Manganese</keyword>